<dbReference type="Pfam" id="PF11578">
    <property type="entry name" value="DUF3237"/>
    <property type="match status" value="1"/>
</dbReference>
<organism evidence="2 3">
    <name type="scientific">Inquilinus ginsengisoli</name>
    <dbReference type="NCBI Taxonomy" id="363840"/>
    <lineage>
        <taxon>Bacteria</taxon>
        <taxon>Pseudomonadati</taxon>
        <taxon>Pseudomonadota</taxon>
        <taxon>Alphaproteobacteria</taxon>
        <taxon>Rhodospirillales</taxon>
        <taxon>Rhodospirillaceae</taxon>
        <taxon>Inquilinus</taxon>
    </lineage>
</organism>
<comment type="similarity">
    <text evidence="1">Belongs to the UPF0311 family.</text>
</comment>
<evidence type="ECO:0000313" key="2">
    <source>
        <dbReference type="EMBL" id="MDR6289900.1"/>
    </source>
</evidence>
<name>A0ABU1JMR5_9PROT</name>
<dbReference type="RefSeq" id="WP_309794258.1">
    <property type="nucleotide sequence ID" value="NZ_JAVDPW010000004.1"/>
</dbReference>
<dbReference type="PANTHER" id="PTHR37315">
    <property type="entry name" value="UPF0311 PROTEIN BLR7842"/>
    <property type="match status" value="1"/>
</dbReference>
<dbReference type="EMBL" id="JAVDPW010000004">
    <property type="protein sequence ID" value="MDR6289900.1"/>
    <property type="molecule type" value="Genomic_DNA"/>
</dbReference>
<comment type="caution">
    <text evidence="2">The sequence shown here is derived from an EMBL/GenBank/DDBJ whole genome shotgun (WGS) entry which is preliminary data.</text>
</comment>
<dbReference type="Gene3D" id="2.40.160.20">
    <property type="match status" value="1"/>
</dbReference>
<dbReference type="InterPro" id="IPR020915">
    <property type="entry name" value="UPF0311"/>
</dbReference>
<evidence type="ECO:0000313" key="3">
    <source>
        <dbReference type="Proteomes" id="UP001262410"/>
    </source>
</evidence>
<proteinExistence type="inferred from homology"/>
<gene>
    <name evidence="2" type="ORF">E9232_002421</name>
</gene>
<protein>
    <recommendedName>
        <fullName evidence="1">UPF0311 protein E9232_002421</fullName>
    </recommendedName>
</protein>
<dbReference type="PANTHER" id="PTHR37315:SF1">
    <property type="entry name" value="UPF0311 PROTEIN BLR7842"/>
    <property type="match status" value="1"/>
</dbReference>
<dbReference type="HAMAP" id="MF_00775">
    <property type="entry name" value="UPF0311"/>
    <property type="match status" value="1"/>
</dbReference>
<accession>A0ABU1JMR5</accession>
<reference evidence="2 3" key="1">
    <citation type="submission" date="2023-07" db="EMBL/GenBank/DDBJ databases">
        <title>Sorghum-associated microbial communities from plants grown in Nebraska, USA.</title>
        <authorList>
            <person name="Schachtman D."/>
        </authorList>
    </citation>
    <scope>NUCLEOTIDE SEQUENCE [LARGE SCALE GENOMIC DNA]</scope>
    <source>
        <strain evidence="2 3">584</strain>
    </source>
</reference>
<keyword evidence="3" id="KW-1185">Reference proteome</keyword>
<evidence type="ECO:0000256" key="1">
    <source>
        <dbReference type="HAMAP-Rule" id="MF_00775"/>
    </source>
</evidence>
<sequence>MTELKSRPLFTLSIALHPIHELGPTPAGERRVVPVSGGRFDGDRLAGEVLPHGGSDLLLTRADGSFQQDVRLTLRTHDGALILMTYRGVRHAAPEVSDRIARGEAVASSEYYLRIAPFFETAAPAYAWLNRIVAVGVGERRPGGAGYEVFEIL</sequence>
<dbReference type="Proteomes" id="UP001262410">
    <property type="component" value="Unassembled WGS sequence"/>
</dbReference>